<accession>A0AA88LLE9</accession>
<comment type="caution">
    <text evidence="1">The sequence shown here is derived from an EMBL/GenBank/DDBJ whole genome shotgun (WGS) entry which is preliminary data.</text>
</comment>
<dbReference type="EMBL" id="JAVRJZ010000002">
    <property type="protein sequence ID" value="KAK2726450.1"/>
    <property type="molecule type" value="Genomic_DNA"/>
</dbReference>
<reference evidence="1" key="1">
    <citation type="submission" date="2023-07" db="EMBL/GenBank/DDBJ databases">
        <title>Chromosome-level genome assembly of Artemia franciscana.</title>
        <authorList>
            <person name="Jo E."/>
        </authorList>
    </citation>
    <scope>NUCLEOTIDE SEQUENCE</scope>
    <source>
        <tissue evidence="1">Whole body</tissue>
    </source>
</reference>
<protein>
    <submittedName>
        <fullName evidence="1">Uncharacterized protein</fullName>
    </submittedName>
</protein>
<sequence length="79" mass="8796">MNLDLALKTLLENSSMNPEEIDLDALVDKITEIFIQTAESVLGRTNGFKKLSITDEITQLRKDKPAVANRQDLLASSHL</sequence>
<dbReference type="AlphaFoldDB" id="A0AA88LLE9"/>
<proteinExistence type="predicted"/>
<dbReference type="Proteomes" id="UP001187531">
    <property type="component" value="Unassembled WGS sequence"/>
</dbReference>
<gene>
    <name evidence="1" type="ORF">QYM36_000781</name>
</gene>
<evidence type="ECO:0000313" key="2">
    <source>
        <dbReference type="Proteomes" id="UP001187531"/>
    </source>
</evidence>
<organism evidence="1 2">
    <name type="scientific">Artemia franciscana</name>
    <name type="common">Brine shrimp</name>
    <name type="synonym">Artemia sanfranciscana</name>
    <dbReference type="NCBI Taxonomy" id="6661"/>
    <lineage>
        <taxon>Eukaryota</taxon>
        <taxon>Metazoa</taxon>
        <taxon>Ecdysozoa</taxon>
        <taxon>Arthropoda</taxon>
        <taxon>Crustacea</taxon>
        <taxon>Branchiopoda</taxon>
        <taxon>Anostraca</taxon>
        <taxon>Artemiidae</taxon>
        <taxon>Artemia</taxon>
    </lineage>
</organism>
<name>A0AA88LLE9_ARTSF</name>
<evidence type="ECO:0000313" key="1">
    <source>
        <dbReference type="EMBL" id="KAK2726450.1"/>
    </source>
</evidence>
<keyword evidence="2" id="KW-1185">Reference proteome</keyword>